<keyword evidence="1" id="KW-0732">Signal</keyword>
<dbReference type="Gene3D" id="3.40.190.10">
    <property type="entry name" value="Periplasmic binding protein-like II"/>
    <property type="match status" value="2"/>
</dbReference>
<sequence>MTPRSPVAHAHRFGDWARRAMPWGWALAGVTALAAAQAQPAAPQPLRYVVPTNQGMPLLAMQGQRPVDGLLKDLAETMAARLGRPLQYVTLPSKRAMSALMRGEADVHCYVQPGWLEGDLLWTVRFITSAEVVAATQGAPALSSKAALADEPVGTVLGYRYPQIEQPLQQRFARRDTVDADTNLRRLALGRVRYALTDRLTLQHYIKRHPEAELREVLEIDRSELGCAVSPREAAALEPINQALRQLRADGRLDQILDRYR</sequence>
<accession>A0ABW7GVN9</accession>
<dbReference type="InterPro" id="IPR001638">
    <property type="entry name" value="Solute-binding_3/MltF_N"/>
</dbReference>
<feature type="domain" description="Solute-binding protein family 3/N-terminal" evidence="2">
    <location>
        <begin position="47"/>
        <end position="261"/>
    </location>
</feature>
<gene>
    <name evidence="3" type="ORF">ACG01O_05465</name>
</gene>
<comment type="caution">
    <text evidence="3">The sequence shown here is derived from an EMBL/GenBank/DDBJ whole genome shotgun (WGS) entry which is preliminary data.</text>
</comment>
<dbReference type="PANTHER" id="PTHR35936">
    <property type="entry name" value="MEMBRANE-BOUND LYTIC MUREIN TRANSGLYCOSYLASE F"/>
    <property type="match status" value="1"/>
</dbReference>
<dbReference type="Pfam" id="PF00497">
    <property type="entry name" value="SBP_bac_3"/>
    <property type="match status" value="1"/>
</dbReference>
<dbReference type="SUPFAM" id="SSF53850">
    <property type="entry name" value="Periplasmic binding protein-like II"/>
    <property type="match status" value="1"/>
</dbReference>
<evidence type="ECO:0000313" key="4">
    <source>
        <dbReference type="Proteomes" id="UP001606303"/>
    </source>
</evidence>
<protein>
    <submittedName>
        <fullName evidence="3">Substrate-binding periplasmic protein</fullName>
    </submittedName>
</protein>
<dbReference type="EMBL" id="JBIGIB010000001">
    <property type="protein sequence ID" value="MFG6466048.1"/>
    <property type="molecule type" value="Genomic_DNA"/>
</dbReference>
<dbReference type="Proteomes" id="UP001606303">
    <property type="component" value="Unassembled WGS sequence"/>
</dbReference>
<evidence type="ECO:0000256" key="1">
    <source>
        <dbReference type="ARBA" id="ARBA00022729"/>
    </source>
</evidence>
<organism evidence="3 4">
    <name type="scientific">Pelomonas baiyunensis</name>
    <dbReference type="NCBI Taxonomy" id="3299026"/>
    <lineage>
        <taxon>Bacteria</taxon>
        <taxon>Pseudomonadati</taxon>
        <taxon>Pseudomonadota</taxon>
        <taxon>Betaproteobacteria</taxon>
        <taxon>Burkholderiales</taxon>
        <taxon>Sphaerotilaceae</taxon>
        <taxon>Roseateles</taxon>
    </lineage>
</organism>
<evidence type="ECO:0000313" key="3">
    <source>
        <dbReference type="EMBL" id="MFG6466048.1"/>
    </source>
</evidence>
<reference evidence="3 4" key="1">
    <citation type="submission" date="2024-08" db="EMBL/GenBank/DDBJ databases">
        <authorList>
            <person name="Lu H."/>
        </authorList>
    </citation>
    <scope>NUCLEOTIDE SEQUENCE [LARGE SCALE GENOMIC DNA]</scope>
    <source>
        <strain evidence="3 4">BYS87W</strain>
    </source>
</reference>
<evidence type="ECO:0000259" key="2">
    <source>
        <dbReference type="SMART" id="SM00062"/>
    </source>
</evidence>
<dbReference type="SMART" id="SM00062">
    <property type="entry name" value="PBPb"/>
    <property type="match status" value="1"/>
</dbReference>
<name>A0ABW7GVN9_9BURK</name>
<dbReference type="PANTHER" id="PTHR35936:SF6">
    <property type="entry name" value="AMINO ACID ABC TRANSPORTER SUBSTRATE-BINDING PAAT FAMILY PROTEIN"/>
    <property type="match status" value="1"/>
</dbReference>
<dbReference type="RefSeq" id="WP_394382090.1">
    <property type="nucleotide sequence ID" value="NZ_JBIGIB010000001.1"/>
</dbReference>
<keyword evidence="4" id="KW-1185">Reference proteome</keyword>
<proteinExistence type="predicted"/>